<name>A0A382QYP0_9ZZZZ</name>
<dbReference type="Pfam" id="PF01041">
    <property type="entry name" value="DegT_DnrJ_EryC1"/>
    <property type="match status" value="1"/>
</dbReference>
<accession>A0A382QYP0</accession>
<dbReference type="PANTHER" id="PTHR30244">
    <property type="entry name" value="TRANSAMINASE"/>
    <property type="match status" value="1"/>
</dbReference>
<dbReference type="InterPro" id="IPR000653">
    <property type="entry name" value="DegT/StrS_aminotransferase"/>
</dbReference>
<reference evidence="1" key="1">
    <citation type="submission" date="2018-05" db="EMBL/GenBank/DDBJ databases">
        <authorList>
            <person name="Lanie J.A."/>
            <person name="Ng W.-L."/>
            <person name="Kazmierczak K.M."/>
            <person name="Andrzejewski T.M."/>
            <person name="Davidsen T.M."/>
            <person name="Wayne K.J."/>
            <person name="Tettelin H."/>
            <person name="Glass J.I."/>
            <person name="Rusch D."/>
            <person name="Podicherti R."/>
            <person name="Tsui H.-C.T."/>
            <person name="Winkler M.E."/>
        </authorList>
    </citation>
    <scope>NUCLEOTIDE SEQUENCE</scope>
</reference>
<dbReference type="GO" id="GO:0030170">
    <property type="term" value="F:pyridoxal phosphate binding"/>
    <property type="evidence" value="ECO:0007669"/>
    <property type="project" value="TreeGrafter"/>
</dbReference>
<evidence type="ECO:0008006" key="2">
    <source>
        <dbReference type="Google" id="ProtNLM"/>
    </source>
</evidence>
<gene>
    <name evidence="1" type="ORF">METZ01_LOCUS342866</name>
</gene>
<dbReference type="GO" id="GO:0000271">
    <property type="term" value="P:polysaccharide biosynthetic process"/>
    <property type="evidence" value="ECO:0007669"/>
    <property type="project" value="TreeGrafter"/>
</dbReference>
<dbReference type="Gene3D" id="3.40.640.10">
    <property type="entry name" value="Type I PLP-dependent aspartate aminotransferase-like (Major domain)"/>
    <property type="match status" value="1"/>
</dbReference>
<proteinExistence type="predicted"/>
<feature type="non-terminal residue" evidence="1">
    <location>
        <position position="278"/>
    </location>
</feature>
<organism evidence="1">
    <name type="scientific">marine metagenome</name>
    <dbReference type="NCBI Taxonomy" id="408172"/>
    <lineage>
        <taxon>unclassified sequences</taxon>
        <taxon>metagenomes</taxon>
        <taxon>ecological metagenomes</taxon>
    </lineage>
</organism>
<dbReference type="EMBL" id="UINC01117530">
    <property type="protein sequence ID" value="SVC90012.1"/>
    <property type="molecule type" value="Genomic_DNA"/>
</dbReference>
<dbReference type="InterPro" id="IPR015421">
    <property type="entry name" value="PyrdxlP-dep_Trfase_major"/>
</dbReference>
<sequence>MEENKKRNRIPFFIPEFTEEMKNAAVNALQNEKFVMGESVYKFEEEFAKYTGTKLAVSVNSGNAALHLSLLALGINNKSSVITSTNSFIASANCILMTGAKPILCDIKPEDGNIDISSTDEKADAIIPVHIYGNPCDFDSIRRMSEESKIPIIEDACQAHGAKYFDKKVGSLGDVGCFSFYPTKNMTVGGDGGMITTNNEEIQNEVISLRDNGRKSHTTHDKLGFTMRLNTVNAAIGRIQLEHLDERNSRRQKIAELYKKHLSEDYFLIENPNGSSVF</sequence>
<dbReference type="AlphaFoldDB" id="A0A382QYP0"/>
<dbReference type="GO" id="GO:0008483">
    <property type="term" value="F:transaminase activity"/>
    <property type="evidence" value="ECO:0007669"/>
    <property type="project" value="TreeGrafter"/>
</dbReference>
<protein>
    <recommendedName>
        <fullName evidence="2">DegT/DnrJ/EryC1/StrS family aminotransferase</fullName>
    </recommendedName>
</protein>
<evidence type="ECO:0000313" key="1">
    <source>
        <dbReference type="EMBL" id="SVC90012.1"/>
    </source>
</evidence>
<dbReference type="InterPro" id="IPR015424">
    <property type="entry name" value="PyrdxlP-dep_Trfase"/>
</dbReference>
<dbReference type="CDD" id="cd00616">
    <property type="entry name" value="AHBA_syn"/>
    <property type="match status" value="1"/>
</dbReference>
<dbReference type="PANTHER" id="PTHR30244:SF34">
    <property type="entry name" value="DTDP-4-AMINO-4,6-DIDEOXYGALACTOSE TRANSAMINASE"/>
    <property type="match status" value="1"/>
</dbReference>
<dbReference type="SUPFAM" id="SSF53383">
    <property type="entry name" value="PLP-dependent transferases"/>
    <property type="match status" value="1"/>
</dbReference>